<dbReference type="GO" id="GO:0051537">
    <property type="term" value="F:2 iron, 2 sulfur cluster binding"/>
    <property type="evidence" value="ECO:0007669"/>
    <property type="project" value="UniProtKB-KW"/>
</dbReference>
<dbReference type="InterPro" id="IPR036249">
    <property type="entry name" value="Thioredoxin-like_sf"/>
</dbReference>
<proteinExistence type="inferred from homology"/>
<dbReference type="NCBIfam" id="TIGR01958">
    <property type="entry name" value="nuoE_fam"/>
    <property type="match status" value="1"/>
</dbReference>
<dbReference type="GO" id="GO:0046872">
    <property type="term" value="F:metal ion binding"/>
    <property type="evidence" value="ECO:0007669"/>
    <property type="project" value="UniProtKB-KW"/>
</dbReference>
<dbReference type="AlphaFoldDB" id="G8GLQ9"/>
<dbReference type="Gene3D" id="3.40.30.10">
    <property type="entry name" value="Glutaredoxin"/>
    <property type="match status" value="1"/>
</dbReference>
<dbReference type="FunFam" id="3.40.30.10:FF:000015">
    <property type="entry name" value="NADH-quinone oxidoreductase subunit E"/>
    <property type="match status" value="1"/>
</dbReference>
<accession>G8GLQ9</accession>
<dbReference type="CDD" id="cd03064">
    <property type="entry name" value="TRX_Fd_NuoE"/>
    <property type="match status" value="1"/>
</dbReference>
<dbReference type="PANTHER" id="PTHR43342">
    <property type="entry name" value="NADH-QUINONE OXIDOREDUCTASE, E SUBUNIT"/>
    <property type="match status" value="1"/>
</dbReference>
<dbReference type="InterPro" id="IPR028431">
    <property type="entry name" value="NADP_DH_HndA-like"/>
</dbReference>
<evidence type="ECO:0000313" key="7">
    <source>
        <dbReference type="EMBL" id="AET11788.1"/>
    </source>
</evidence>
<dbReference type="Pfam" id="PF01257">
    <property type="entry name" value="2Fe-2S_thioredx"/>
    <property type="match status" value="1"/>
</dbReference>
<comment type="cofactor">
    <cofactor evidence="6">
        <name>[2Fe-2S] cluster</name>
        <dbReference type="ChEBI" id="CHEBI:190135"/>
    </cofactor>
</comment>
<evidence type="ECO:0000256" key="1">
    <source>
        <dbReference type="ARBA" id="ARBA00010643"/>
    </source>
</evidence>
<organism evidence="7">
    <name type="scientific">uncultured organism</name>
    <dbReference type="NCBI Taxonomy" id="155900"/>
    <lineage>
        <taxon>unclassified sequences</taxon>
        <taxon>environmental samples</taxon>
    </lineage>
</organism>
<name>G8GLQ9_9ZZZZ</name>
<keyword evidence="2" id="KW-0001">2Fe-2S</keyword>
<dbReference type="PIRSF" id="PIRSF000216">
    <property type="entry name" value="NADH_DH_24kDa"/>
    <property type="match status" value="1"/>
</dbReference>
<sequence length="172" mass="18917">MACMCGHEQGLQKYLEPLEQILSNYAREERYLVPILQDVQEAYGYLPAEVLREVARCLNISFSKVYGVATFYSQFHLQPRGRNVIKVCTGTACHVRGGGEVLEALQKELGIKSGETTPDLEFTLETVACIGACGLAPVIMINDDVHGRIGPQDVQAILSSYRRPAETEVAAV</sequence>
<dbReference type="EMBL" id="JN168152">
    <property type="protein sequence ID" value="AET11788.1"/>
    <property type="molecule type" value="Genomic_DNA"/>
</dbReference>
<evidence type="ECO:0000256" key="2">
    <source>
        <dbReference type="ARBA" id="ARBA00022714"/>
    </source>
</evidence>
<dbReference type="GO" id="GO:0016491">
    <property type="term" value="F:oxidoreductase activity"/>
    <property type="evidence" value="ECO:0007669"/>
    <property type="project" value="InterPro"/>
</dbReference>
<evidence type="ECO:0000256" key="5">
    <source>
        <dbReference type="ARBA" id="ARBA00023014"/>
    </source>
</evidence>
<comment type="similarity">
    <text evidence="1">Belongs to the complex I 24 kDa subunit family.</text>
</comment>
<keyword evidence="3" id="KW-0479">Metal-binding</keyword>
<dbReference type="InterPro" id="IPR002023">
    <property type="entry name" value="NuoE-like"/>
</dbReference>
<dbReference type="InterPro" id="IPR042128">
    <property type="entry name" value="NuoE_dom"/>
</dbReference>
<evidence type="ECO:0000256" key="4">
    <source>
        <dbReference type="ARBA" id="ARBA00023004"/>
    </source>
</evidence>
<dbReference type="PANTHER" id="PTHR43342:SF1">
    <property type="entry name" value="BIFURCATING [FEFE] HYDROGENASE GAMMA SUBUNIT"/>
    <property type="match status" value="1"/>
</dbReference>
<dbReference type="Gene3D" id="1.10.10.1590">
    <property type="entry name" value="NADH-quinone oxidoreductase subunit E"/>
    <property type="match status" value="1"/>
</dbReference>
<keyword evidence="5" id="KW-0411">Iron-sulfur</keyword>
<keyword evidence="4" id="KW-0408">Iron</keyword>
<evidence type="ECO:0000256" key="3">
    <source>
        <dbReference type="ARBA" id="ARBA00022723"/>
    </source>
</evidence>
<protein>
    <submittedName>
        <fullName evidence="7">Fe-hydrogenase gamma subunit</fullName>
    </submittedName>
</protein>
<dbReference type="InterPro" id="IPR041921">
    <property type="entry name" value="NuoE_N"/>
</dbReference>
<dbReference type="NCBIfam" id="NF005722">
    <property type="entry name" value="PRK07539.1-2"/>
    <property type="match status" value="1"/>
</dbReference>
<dbReference type="SUPFAM" id="SSF52833">
    <property type="entry name" value="Thioredoxin-like"/>
    <property type="match status" value="1"/>
</dbReference>
<reference evidence="7" key="1">
    <citation type="submission" date="2011-06" db="EMBL/GenBank/DDBJ databases">
        <authorList>
            <person name="Yu R."/>
            <person name="Yan X."/>
            <person name="Zhou Z."/>
        </authorList>
    </citation>
    <scope>NUCLEOTIDE SEQUENCE</scope>
</reference>
<dbReference type="FunFam" id="1.10.10.1590:FF:000001">
    <property type="entry name" value="NADH-quinone oxidoreductase subunit E"/>
    <property type="match status" value="1"/>
</dbReference>
<evidence type="ECO:0000256" key="6">
    <source>
        <dbReference type="ARBA" id="ARBA00034078"/>
    </source>
</evidence>